<dbReference type="InterPro" id="IPR031167">
    <property type="entry name" value="G_OBG"/>
</dbReference>
<dbReference type="InterPro" id="IPR045086">
    <property type="entry name" value="OBG_GTPase"/>
</dbReference>
<evidence type="ECO:0000256" key="4">
    <source>
        <dbReference type="ARBA" id="ARBA00022741"/>
    </source>
</evidence>
<keyword evidence="4 8" id="KW-0547">Nucleotide-binding</keyword>
<keyword evidence="9" id="KW-0175">Coiled coil</keyword>
<dbReference type="EMBL" id="JRAK01000119">
    <property type="protein sequence ID" value="KGN85916.1"/>
    <property type="molecule type" value="Genomic_DNA"/>
</dbReference>
<keyword evidence="3 8" id="KW-0479">Metal-binding</keyword>
<evidence type="ECO:0000256" key="5">
    <source>
        <dbReference type="ARBA" id="ARBA00022801"/>
    </source>
</evidence>
<dbReference type="Pfam" id="PF01018">
    <property type="entry name" value="GTP1_OBG"/>
    <property type="match status" value="1"/>
</dbReference>
<dbReference type="InterPro" id="IPR014100">
    <property type="entry name" value="GTP-bd_Obg/CgtA"/>
</dbReference>
<dbReference type="SUPFAM" id="SSF82051">
    <property type="entry name" value="Obg GTP-binding protein N-terminal domain"/>
    <property type="match status" value="1"/>
</dbReference>
<feature type="binding site" evidence="8">
    <location>
        <begin position="311"/>
        <end position="313"/>
    </location>
    <ligand>
        <name>GTP</name>
        <dbReference type="ChEBI" id="CHEBI:37565"/>
    </ligand>
</feature>
<dbReference type="Gene3D" id="3.40.50.300">
    <property type="entry name" value="P-loop containing nucleotide triphosphate hydrolases"/>
    <property type="match status" value="1"/>
</dbReference>
<dbReference type="GO" id="GO:0005525">
    <property type="term" value="F:GTP binding"/>
    <property type="evidence" value="ECO:0007669"/>
    <property type="project" value="UniProtKB-UniRule"/>
</dbReference>
<evidence type="ECO:0000256" key="3">
    <source>
        <dbReference type="ARBA" id="ARBA00022723"/>
    </source>
</evidence>
<evidence type="ECO:0000256" key="6">
    <source>
        <dbReference type="ARBA" id="ARBA00022842"/>
    </source>
</evidence>
<evidence type="ECO:0000256" key="1">
    <source>
        <dbReference type="ARBA" id="ARBA00007699"/>
    </source>
</evidence>
<dbReference type="PANTHER" id="PTHR11702:SF31">
    <property type="entry name" value="MITOCHONDRIAL RIBOSOME-ASSOCIATED GTPASE 2"/>
    <property type="match status" value="1"/>
</dbReference>
<dbReference type="NCBIfam" id="NF008956">
    <property type="entry name" value="PRK12299.1"/>
    <property type="match status" value="1"/>
</dbReference>
<dbReference type="Pfam" id="PF01926">
    <property type="entry name" value="MMR_HSR1"/>
    <property type="match status" value="1"/>
</dbReference>
<dbReference type="NCBIfam" id="TIGR02729">
    <property type="entry name" value="Obg_CgtA"/>
    <property type="match status" value="1"/>
</dbReference>
<feature type="binding site" evidence="8">
    <location>
        <position position="177"/>
    </location>
    <ligand>
        <name>Mg(2+)</name>
        <dbReference type="ChEBI" id="CHEBI:18420"/>
    </ligand>
</feature>
<dbReference type="PROSITE" id="PS00905">
    <property type="entry name" value="GTP1_OBG"/>
    <property type="match status" value="1"/>
</dbReference>
<dbReference type="GO" id="GO:0003924">
    <property type="term" value="F:GTPase activity"/>
    <property type="evidence" value="ECO:0007669"/>
    <property type="project" value="UniProtKB-UniRule"/>
</dbReference>
<evidence type="ECO:0000256" key="10">
    <source>
        <dbReference type="SAM" id="MobiDB-lite"/>
    </source>
</evidence>
<dbReference type="GO" id="GO:0005737">
    <property type="term" value="C:cytoplasm"/>
    <property type="evidence" value="ECO:0007669"/>
    <property type="project" value="UniProtKB-SubCell"/>
</dbReference>
<feature type="binding site" evidence="8">
    <location>
        <begin position="170"/>
        <end position="177"/>
    </location>
    <ligand>
        <name>GTP</name>
        <dbReference type="ChEBI" id="CHEBI:37565"/>
    </ligand>
</feature>
<dbReference type="NCBIfam" id="NF008955">
    <property type="entry name" value="PRK12297.1"/>
    <property type="match status" value="1"/>
</dbReference>
<reference evidence="13 14" key="1">
    <citation type="submission" date="2014-08" db="EMBL/GenBank/DDBJ databases">
        <title>Porphyromonas gulae strain:COT-052_OH3439 Genome sequencing.</title>
        <authorList>
            <person name="Wallis C."/>
            <person name="Deusch O."/>
            <person name="O'Flynn C."/>
            <person name="Davis I."/>
            <person name="Jospin G."/>
            <person name="Darling A.E."/>
            <person name="Coil D.A."/>
            <person name="Alexiev A."/>
            <person name="Horsfall A."/>
            <person name="Kirkwood N."/>
            <person name="Harris S."/>
            <person name="Eisen J.A."/>
        </authorList>
    </citation>
    <scope>NUCLEOTIDE SEQUENCE [LARGE SCALE GENOMIC DNA]</scope>
    <source>
        <strain evidence="14">COT-052 OH3439</strain>
    </source>
</reference>
<comment type="subunit">
    <text evidence="8">Monomer.</text>
</comment>
<comment type="subcellular location">
    <subcellularLocation>
        <location evidence="8">Cytoplasm</location>
    </subcellularLocation>
</comment>
<dbReference type="RefSeq" id="WP_039425778.1">
    <property type="nucleotide sequence ID" value="NZ_JRAJ01000022.1"/>
</dbReference>
<dbReference type="SUPFAM" id="SSF52540">
    <property type="entry name" value="P-loop containing nucleoside triphosphate hydrolases"/>
    <property type="match status" value="1"/>
</dbReference>
<accession>A0A0A2F4H7</accession>
<evidence type="ECO:0000256" key="8">
    <source>
        <dbReference type="HAMAP-Rule" id="MF_01454"/>
    </source>
</evidence>
<feature type="domain" description="OBG-type G" evidence="11">
    <location>
        <begin position="164"/>
        <end position="330"/>
    </location>
</feature>
<comment type="similarity">
    <text evidence="1 8">Belongs to the TRAFAC class OBG-HflX-like GTPase superfamily. OBG GTPase family.</text>
</comment>
<comment type="caution">
    <text evidence="13">The sequence shown here is derived from an EMBL/GenBank/DDBJ whole genome shotgun (WGS) entry which is preliminary data.</text>
</comment>
<dbReference type="InterPro" id="IPR027417">
    <property type="entry name" value="P-loop_NTPase"/>
</dbReference>
<feature type="region of interest" description="Disordered" evidence="10">
    <location>
        <begin position="354"/>
        <end position="374"/>
    </location>
</feature>
<dbReference type="Proteomes" id="UP000030146">
    <property type="component" value="Unassembled WGS sequence"/>
</dbReference>
<dbReference type="PRINTS" id="PR00326">
    <property type="entry name" value="GTP1OBG"/>
</dbReference>
<feature type="binding site" evidence="8">
    <location>
        <position position="197"/>
    </location>
    <ligand>
        <name>Mg(2+)</name>
        <dbReference type="ChEBI" id="CHEBI:18420"/>
    </ligand>
</feature>
<evidence type="ECO:0000259" key="11">
    <source>
        <dbReference type="PROSITE" id="PS51710"/>
    </source>
</evidence>
<dbReference type="HAMAP" id="MF_01454">
    <property type="entry name" value="GTPase_Obg"/>
    <property type="match status" value="1"/>
</dbReference>
<sequence>MAAESNFVDYVKIYCRSGKGGRGSTHFRREKYIPKGGPDGGDGGRGGHVFLRGNRNYWTLLHLRYDRHIMATNGHSGGAKRSTGANGEDRIIEVPCGTAVYDADTGEFITDITEHGQQVMLLQGGRGGHGNTFFKTATNQAPRYAQPGEPAQERMVIMQLKMLADVGLVGFPNAGKSTLLSVLTAAKPKIANYPFTTLEPNLGIVAYRDKRSFVMADIPGIIEGASSGKGLGLRFLRHIERNALLLFMIPADTDNIAKEYEILSRELVAYNEELAQKRKVLAITKCDLIDDELCEMLREELPTGLPVVFISAVAQQGLEELKDTLWRELSRETLHEPDSIVRQALDLTSLTWDEEDDLFPTPMEDEEEEEDLDDIDFDLEIEYDDEGDDTPDQL</sequence>
<dbReference type="InterPro" id="IPR036726">
    <property type="entry name" value="GTP1_OBG_dom_sf"/>
</dbReference>
<comment type="function">
    <text evidence="8">An essential GTPase which binds GTP, GDP and possibly (p)ppGpp with moderate affinity, with high nucleotide exchange rates and a fairly low GTP hydrolysis rate. Plays a role in control of the cell cycle, stress response, ribosome biogenesis and in those bacteria that undergo differentiation, in morphogenesis control.</text>
</comment>
<feature type="coiled-coil region" evidence="9">
    <location>
        <begin position="253"/>
        <end position="280"/>
    </location>
</feature>
<feature type="region of interest" description="Disordered" evidence="10">
    <location>
        <begin position="26"/>
        <end position="45"/>
    </location>
</feature>
<keyword evidence="7 8" id="KW-0342">GTP-binding</keyword>
<dbReference type="GO" id="GO:0043022">
    <property type="term" value="F:ribosome binding"/>
    <property type="evidence" value="ECO:0007669"/>
    <property type="project" value="UniProtKB-ARBA"/>
</dbReference>
<evidence type="ECO:0000256" key="9">
    <source>
        <dbReference type="SAM" id="Coils"/>
    </source>
</evidence>
<dbReference type="InterPro" id="IPR006169">
    <property type="entry name" value="GTP1_OBG_dom"/>
</dbReference>
<feature type="binding site" evidence="8">
    <location>
        <begin position="217"/>
        <end position="220"/>
    </location>
    <ligand>
        <name>GTP</name>
        <dbReference type="ChEBI" id="CHEBI:37565"/>
    </ligand>
</feature>
<keyword evidence="14" id="KW-1185">Reference proteome</keyword>
<organism evidence="13 14">
    <name type="scientific">Porphyromonas gulae</name>
    <dbReference type="NCBI Taxonomy" id="111105"/>
    <lineage>
        <taxon>Bacteria</taxon>
        <taxon>Pseudomonadati</taxon>
        <taxon>Bacteroidota</taxon>
        <taxon>Bacteroidia</taxon>
        <taxon>Bacteroidales</taxon>
        <taxon>Porphyromonadaceae</taxon>
        <taxon>Porphyromonas</taxon>
    </lineage>
</organism>
<dbReference type="EC" id="3.6.5.-" evidence="8"/>
<evidence type="ECO:0000313" key="14">
    <source>
        <dbReference type="Proteomes" id="UP000030146"/>
    </source>
</evidence>
<feature type="binding site" evidence="8">
    <location>
        <begin position="195"/>
        <end position="199"/>
    </location>
    <ligand>
        <name>GTP</name>
        <dbReference type="ChEBI" id="CHEBI:37565"/>
    </ligand>
</feature>
<gene>
    <name evidence="8" type="primary">obg</name>
    <name evidence="13" type="ORF">HR15_08775</name>
</gene>
<evidence type="ECO:0000256" key="7">
    <source>
        <dbReference type="ARBA" id="ARBA00023134"/>
    </source>
</evidence>
<dbReference type="PIRSF" id="PIRSF002401">
    <property type="entry name" value="GTP_bd_Obg/CgtA"/>
    <property type="match status" value="1"/>
</dbReference>
<feature type="domain" description="Obg" evidence="12">
    <location>
        <begin position="5"/>
        <end position="163"/>
    </location>
</feature>
<dbReference type="PANTHER" id="PTHR11702">
    <property type="entry name" value="DEVELOPMENTALLY REGULATED GTP-BINDING PROTEIN-RELATED"/>
    <property type="match status" value="1"/>
</dbReference>
<evidence type="ECO:0000259" key="12">
    <source>
        <dbReference type="PROSITE" id="PS51883"/>
    </source>
</evidence>
<keyword evidence="6 8" id="KW-0460">Magnesium</keyword>
<evidence type="ECO:0000313" key="13">
    <source>
        <dbReference type="EMBL" id="KGN85916.1"/>
    </source>
</evidence>
<dbReference type="InterPro" id="IPR006073">
    <property type="entry name" value="GTP-bd"/>
</dbReference>
<name>A0A0A2F4H7_9PORP</name>
<dbReference type="AlphaFoldDB" id="A0A0A2F4H7"/>
<dbReference type="CDD" id="cd01898">
    <property type="entry name" value="Obg"/>
    <property type="match status" value="1"/>
</dbReference>
<dbReference type="Gene3D" id="2.70.210.12">
    <property type="entry name" value="GTP1/OBG domain"/>
    <property type="match status" value="1"/>
</dbReference>
<protein>
    <recommendedName>
        <fullName evidence="8">GTPase Obg</fullName>
        <ecNumber evidence="8">3.6.5.-</ecNumber>
    </recommendedName>
    <alternativeName>
        <fullName evidence="8">GTP-binding protein Obg</fullName>
    </alternativeName>
</protein>
<evidence type="ECO:0000256" key="2">
    <source>
        <dbReference type="ARBA" id="ARBA00022490"/>
    </source>
</evidence>
<dbReference type="PROSITE" id="PS51883">
    <property type="entry name" value="OBG"/>
    <property type="match status" value="1"/>
</dbReference>
<keyword evidence="2 8" id="KW-0963">Cytoplasm</keyword>
<feature type="binding site" evidence="8">
    <location>
        <begin position="284"/>
        <end position="287"/>
    </location>
    <ligand>
        <name>GTP</name>
        <dbReference type="ChEBI" id="CHEBI:37565"/>
    </ligand>
</feature>
<dbReference type="FunFam" id="2.70.210.12:FF:000001">
    <property type="entry name" value="GTPase Obg"/>
    <property type="match status" value="1"/>
</dbReference>
<comment type="cofactor">
    <cofactor evidence="8">
        <name>Mg(2+)</name>
        <dbReference type="ChEBI" id="CHEBI:18420"/>
    </cofactor>
</comment>
<proteinExistence type="inferred from homology"/>
<dbReference type="GO" id="GO:0042254">
    <property type="term" value="P:ribosome biogenesis"/>
    <property type="evidence" value="ECO:0007669"/>
    <property type="project" value="UniProtKB-UniRule"/>
</dbReference>
<dbReference type="GO" id="GO:0000287">
    <property type="term" value="F:magnesium ion binding"/>
    <property type="evidence" value="ECO:0007669"/>
    <property type="project" value="InterPro"/>
</dbReference>
<keyword evidence="5 8" id="KW-0378">Hydrolase</keyword>
<dbReference type="InterPro" id="IPR006074">
    <property type="entry name" value="GTP1-OBG_CS"/>
</dbReference>
<dbReference type="PROSITE" id="PS51710">
    <property type="entry name" value="G_OBG"/>
    <property type="match status" value="1"/>
</dbReference>